<feature type="transmembrane region" description="Helical" evidence="1">
    <location>
        <begin position="32"/>
        <end position="55"/>
    </location>
</feature>
<comment type="caution">
    <text evidence="2">The sequence shown here is derived from an EMBL/GenBank/DDBJ whole genome shotgun (WGS) entry which is preliminary data.</text>
</comment>
<gene>
    <name evidence="2" type="ORF">HLB44_01390</name>
</gene>
<keyword evidence="1" id="KW-0472">Membrane</keyword>
<dbReference type="Proteomes" id="UP000737171">
    <property type="component" value="Unassembled WGS sequence"/>
</dbReference>
<keyword evidence="1" id="KW-0812">Transmembrane</keyword>
<keyword evidence="1" id="KW-1133">Transmembrane helix</keyword>
<sequence length="56" mass="6137">MDGRLDTSGRFSNSGLFWPSDRHLFRRRRSAALRLLGALLVVGSAVLLAFGLGIVH</sequence>
<keyword evidence="3" id="KW-1185">Reference proteome</keyword>
<dbReference type="RefSeq" id="WP_173119846.1">
    <property type="nucleotide sequence ID" value="NZ_JABRWJ010000001.1"/>
</dbReference>
<reference evidence="2 3" key="1">
    <citation type="submission" date="2020-05" db="EMBL/GenBank/DDBJ databases">
        <title>Aquincola sp. isolate from soil.</title>
        <authorList>
            <person name="Han J."/>
            <person name="Kim D.-U."/>
        </authorList>
    </citation>
    <scope>NUCLEOTIDE SEQUENCE [LARGE SCALE GENOMIC DNA]</scope>
    <source>
        <strain evidence="2 3">S2</strain>
    </source>
</reference>
<proteinExistence type="predicted"/>
<organism evidence="2 3">
    <name type="scientific">Pseudaquabacterium terrae</name>
    <dbReference type="NCBI Taxonomy" id="2732868"/>
    <lineage>
        <taxon>Bacteria</taxon>
        <taxon>Pseudomonadati</taxon>
        <taxon>Pseudomonadota</taxon>
        <taxon>Betaproteobacteria</taxon>
        <taxon>Burkholderiales</taxon>
        <taxon>Sphaerotilaceae</taxon>
        <taxon>Pseudaquabacterium</taxon>
    </lineage>
</organism>
<dbReference type="EMBL" id="JABRWJ010000001">
    <property type="protein sequence ID" value="NRF65628.1"/>
    <property type="molecule type" value="Genomic_DNA"/>
</dbReference>
<evidence type="ECO:0008006" key="4">
    <source>
        <dbReference type="Google" id="ProtNLM"/>
    </source>
</evidence>
<evidence type="ECO:0000313" key="2">
    <source>
        <dbReference type="EMBL" id="NRF65628.1"/>
    </source>
</evidence>
<accession>A0ABX2EAR8</accession>
<evidence type="ECO:0000256" key="1">
    <source>
        <dbReference type="SAM" id="Phobius"/>
    </source>
</evidence>
<name>A0ABX2EAR8_9BURK</name>
<evidence type="ECO:0000313" key="3">
    <source>
        <dbReference type="Proteomes" id="UP000737171"/>
    </source>
</evidence>
<protein>
    <recommendedName>
        <fullName evidence="4">Peptide ABC transporter permease</fullName>
    </recommendedName>
</protein>